<dbReference type="AlphaFoldDB" id="A0AAW3I329"/>
<dbReference type="EMBL" id="LGVG01000025">
    <property type="protein sequence ID" value="KNE26222.1"/>
    <property type="molecule type" value="Genomic_DNA"/>
</dbReference>
<proteinExistence type="predicted"/>
<dbReference type="SUPFAM" id="SSF52172">
    <property type="entry name" value="CheY-like"/>
    <property type="match status" value="1"/>
</dbReference>
<gene>
    <name evidence="1" type="ORF">AFM18_18890</name>
</gene>
<name>A0AAW3I329_9BURK</name>
<evidence type="ECO:0008006" key="3">
    <source>
        <dbReference type="Google" id="ProtNLM"/>
    </source>
</evidence>
<dbReference type="Gene3D" id="3.40.50.2300">
    <property type="match status" value="1"/>
</dbReference>
<reference evidence="1 2" key="1">
    <citation type="submission" date="2015-07" db="EMBL/GenBank/DDBJ databases">
        <title>Draft genome of Achromobacter spanius.</title>
        <authorList>
            <person name="Wang X."/>
        </authorList>
    </citation>
    <scope>NUCLEOTIDE SEQUENCE [LARGE SCALE GENOMIC DNA]</scope>
    <source>
        <strain evidence="1 2">CGMCC9173</strain>
    </source>
</reference>
<protein>
    <recommendedName>
        <fullName evidence="3">Response regulator</fullName>
    </recommendedName>
</protein>
<sequence>MYKVLLIEDDSFKALNIREFICKVIETAVFDEVGSLVDAIDRVNSSVYDLIMVDMAIPSHQSLPGGGAPMSLLSGGLEILLELKALGRKDPCVVVTQFHEVEVSGVHYPVRDAAAAISALIDCEVLECIEYSEENEAWKTAIAKIIK</sequence>
<dbReference type="Proteomes" id="UP000037511">
    <property type="component" value="Unassembled WGS sequence"/>
</dbReference>
<dbReference type="InterPro" id="IPR011006">
    <property type="entry name" value="CheY-like_superfamily"/>
</dbReference>
<accession>A0AAW3I329</accession>
<dbReference type="RefSeq" id="WP_050448426.1">
    <property type="nucleotide sequence ID" value="NZ_LGVG01000025.1"/>
</dbReference>
<organism evidence="1 2">
    <name type="scientific">Achromobacter spanius</name>
    <dbReference type="NCBI Taxonomy" id="217203"/>
    <lineage>
        <taxon>Bacteria</taxon>
        <taxon>Pseudomonadati</taxon>
        <taxon>Pseudomonadota</taxon>
        <taxon>Betaproteobacteria</taxon>
        <taxon>Burkholderiales</taxon>
        <taxon>Alcaligenaceae</taxon>
        <taxon>Achromobacter</taxon>
    </lineage>
</organism>
<evidence type="ECO:0000313" key="1">
    <source>
        <dbReference type="EMBL" id="KNE26222.1"/>
    </source>
</evidence>
<comment type="caution">
    <text evidence="1">The sequence shown here is derived from an EMBL/GenBank/DDBJ whole genome shotgun (WGS) entry which is preliminary data.</text>
</comment>
<evidence type="ECO:0000313" key="2">
    <source>
        <dbReference type="Proteomes" id="UP000037511"/>
    </source>
</evidence>